<comment type="caution">
    <text evidence="2">The sequence shown here is derived from an EMBL/GenBank/DDBJ whole genome shotgun (WGS) entry which is preliminary data.</text>
</comment>
<dbReference type="CDD" id="cd00851">
    <property type="entry name" value="MTH1175"/>
    <property type="match status" value="1"/>
</dbReference>
<dbReference type="InterPro" id="IPR033913">
    <property type="entry name" value="MTH1175_dom"/>
</dbReference>
<dbReference type="Pfam" id="PF02001">
    <property type="entry name" value="DUF134"/>
    <property type="match status" value="1"/>
</dbReference>
<proteinExistence type="predicted"/>
<dbReference type="RefSeq" id="WP_183771149.1">
    <property type="nucleotide sequence ID" value="NZ_CAWVEG010000056.1"/>
</dbReference>
<evidence type="ECO:0000313" key="2">
    <source>
        <dbReference type="EMBL" id="MBB5263435.1"/>
    </source>
</evidence>
<gene>
    <name evidence="2" type="ORF">HNP82_000529</name>
</gene>
<dbReference type="InterPro" id="IPR013324">
    <property type="entry name" value="RNA_pol_sigma_r3/r4-like"/>
</dbReference>
<dbReference type="InterPro" id="IPR036388">
    <property type="entry name" value="WH-like_DNA-bd_sf"/>
</dbReference>
<dbReference type="Gene3D" id="3.30.420.130">
    <property type="entry name" value="Dinitrogenase iron-molybdenum cofactor biosynthesis domain"/>
    <property type="match status" value="1"/>
</dbReference>
<protein>
    <submittedName>
        <fullName evidence="2">Putative Fe-Mo cluster-binding NifX family protein/putative DNA-binding protein (UPF0251 family)</fullName>
    </submittedName>
</protein>
<dbReference type="EMBL" id="JACHFW010000001">
    <property type="protein sequence ID" value="MBB5263435.1"/>
    <property type="molecule type" value="Genomic_DNA"/>
</dbReference>
<dbReference type="Proteomes" id="UP000543642">
    <property type="component" value="Unassembled WGS sequence"/>
</dbReference>
<feature type="domain" description="Dinitrogenase iron-molybdenum cofactor biosynthesis" evidence="1">
    <location>
        <begin position="137"/>
        <end position="224"/>
    </location>
</feature>
<organism evidence="2 3">
    <name type="scientific">Catenibacillus scindens</name>
    <dbReference type="NCBI Taxonomy" id="673271"/>
    <lineage>
        <taxon>Bacteria</taxon>
        <taxon>Bacillati</taxon>
        <taxon>Bacillota</taxon>
        <taxon>Clostridia</taxon>
        <taxon>Lachnospirales</taxon>
        <taxon>Lachnospiraceae</taxon>
        <taxon>Catenibacillus</taxon>
    </lineage>
</organism>
<dbReference type="AlphaFoldDB" id="A0A7W8H951"/>
<evidence type="ECO:0000259" key="1">
    <source>
        <dbReference type="Pfam" id="PF02579"/>
    </source>
</evidence>
<evidence type="ECO:0000313" key="3">
    <source>
        <dbReference type="Proteomes" id="UP000543642"/>
    </source>
</evidence>
<dbReference type="Gene3D" id="1.10.10.10">
    <property type="entry name" value="Winged helix-like DNA-binding domain superfamily/Winged helix DNA-binding domain"/>
    <property type="match status" value="1"/>
</dbReference>
<keyword evidence="2" id="KW-0238">DNA-binding</keyword>
<dbReference type="SUPFAM" id="SSF88659">
    <property type="entry name" value="Sigma3 and sigma4 domains of RNA polymerase sigma factors"/>
    <property type="match status" value="1"/>
</dbReference>
<dbReference type="Pfam" id="PF02579">
    <property type="entry name" value="Nitro_FeMo-Co"/>
    <property type="match status" value="1"/>
</dbReference>
<reference evidence="2 3" key="1">
    <citation type="submission" date="2020-08" db="EMBL/GenBank/DDBJ databases">
        <title>Genomic Encyclopedia of Type Strains, Phase IV (KMG-IV): sequencing the most valuable type-strain genomes for metagenomic binning, comparative biology and taxonomic classification.</title>
        <authorList>
            <person name="Goeker M."/>
        </authorList>
    </citation>
    <scope>NUCLEOTIDE SEQUENCE [LARGE SCALE GENOMIC DNA]</scope>
    <source>
        <strain evidence="2 3">DSM 106146</strain>
    </source>
</reference>
<dbReference type="GO" id="GO:0003677">
    <property type="term" value="F:DNA binding"/>
    <property type="evidence" value="ECO:0007669"/>
    <property type="project" value="UniProtKB-KW"/>
</dbReference>
<accession>A0A7W8H951</accession>
<dbReference type="InterPro" id="IPR003731">
    <property type="entry name" value="Di-Nase_FeMo-co_biosynth"/>
</dbReference>
<dbReference type="PANTHER" id="PTHR42983">
    <property type="entry name" value="DINITROGENASE IRON-MOLYBDENUM COFACTOR PROTEIN-RELATED"/>
    <property type="match status" value="1"/>
</dbReference>
<dbReference type="InterPro" id="IPR002852">
    <property type="entry name" value="UPF0251"/>
</dbReference>
<dbReference type="InterPro" id="IPR036105">
    <property type="entry name" value="DiNase_FeMo-co_biosyn_sf"/>
</dbReference>
<dbReference type="PANTHER" id="PTHR42983:SF1">
    <property type="entry name" value="IRON-MOLYBDENUM PROTEIN"/>
    <property type="match status" value="1"/>
</dbReference>
<sequence length="273" mass="29031">MPRPNKPKIVGKIPSCTLFVSCKDDDGEGETSVLGKSSPQICMNCEEYETIRLIDYMGMTQEEAAGRMNVGRATVQALYMGARQKLARFLVEAASLKIGGGNYVVDTRTSDQVLGNGKQEKFQRGELNMTIGVTYENGQVFQHFGHSSQFKIYTVEDGKIKECRVVDTNGSGHGALAGFLKDQGVDVLICGGIGGGARNALAAAGIRLFPGASGDADAQVESFLAGNLNYNPDTVCSHHEHHGEHECHGHGDHQCGGHGGHECGGHDGQGCGH</sequence>
<keyword evidence="3" id="KW-1185">Reference proteome</keyword>
<dbReference type="SUPFAM" id="SSF53146">
    <property type="entry name" value="Nitrogenase accessory factor-like"/>
    <property type="match status" value="1"/>
</dbReference>
<name>A0A7W8H951_9FIRM</name>